<name>A0A6M3JXB1_9ZZZZ</name>
<dbReference type="EMBL" id="MT142017">
    <property type="protein sequence ID" value="QJA73307.1"/>
    <property type="molecule type" value="Genomic_DNA"/>
</dbReference>
<dbReference type="Pfam" id="PF17236">
    <property type="entry name" value="SU10_MCP"/>
    <property type="match status" value="1"/>
</dbReference>
<protein>
    <submittedName>
        <fullName evidence="1">Putative structural protein</fullName>
    </submittedName>
</protein>
<gene>
    <name evidence="1" type="ORF">MM415A02413_0005</name>
</gene>
<proteinExistence type="predicted"/>
<organism evidence="1">
    <name type="scientific">viral metagenome</name>
    <dbReference type="NCBI Taxonomy" id="1070528"/>
    <lineage>
        <taxon>unclassified sequences</taxon>
        <taxon>metagenomes</taxon>
        <taxon>organismal metagenomes</taxon>
    </lineage>
</organism>
<dbReference type="AlphaFoldDB" id="A0A6M3JXB1"/>
<evidence type="ECO:0000313" key="1">
    <source>
        <dbReference type="EMBL" id="QJA73307.1"/>
    </source>
</evidence>
<sequence>MPIGAFHLANLDSTQRKYSLSDKATFWKPADHPLLSTLKQRGRKEKVDDTTFKFFGYPYPTLSGTVYGYSAGSTAALTTTATDIYIASASAFLKPGDLIKVSGYDTNNTETNTVDGEVMRVVSTPATNYATVTRNVGNGSAVANTATTGLSWMFVGNADREGATSRVAKSSAISADTNYIQFFEEPWDVTDVVKLSKYYGPNEKERQKKLALIRIMAGIEHALWYGKKRLLYENGKEQPYTGGMQYWLNLADTDYNPSIAAHSSTTDLVSGNGTSRVWRPGGDFTKPNWLKYIELAFEFGNDTKTGFVGKSFLRQLEHIYGEQIRFGWETTKLGLTIANFDSQGKRIQFVHTPAMDYEDATSMFLVDIDQIAYAYMKDITPRLNIQDNDAQEEKGDYIAYCGLKPEFISAHSYIQNITDVA</sequence>
<accession>A0A6M3JXB1</accession>
<dbReference type="InterPro" id="IPR035198">
    <property type="entry name" value="SU10_MCP"/>
</dbReference>
<reference evidence="1" key="1">
    <citation type="submission" date="2020-03" db="EMBL/GenBank/DDBJ databases">
        <title>The deep terrestrial virosphere.</title>
        <authorList>
            <person name="Holmfeldt K."/>
            <person name="Nilsson E."/>
            <person name="Simone D."/>
            <person name="Lopez-Fernandez M."/>
            <person name="Wu X."/>
            <person name="de Brujin I."/>
            <person name="Lundin D."/>
            <person name="Andersson A."/>
            <person name="Bertilsson S."/>
            <person name="Dopson M."/>
        </authorList>
    </citation>
    <scope>NUCLEOTIDE SEQUENCE</scope>
    <source>
        <strain evidence="1">MM415A02413</strain>
    </source>
</reference>